<feature type="region of interest" description="Disordered" evidence="1">
    <location>
        <begin position="46"/>
        <end position="97"/>
    </location>
</feature>
<keyword evidence="2" id="KW-0732">Signal</keyword>
<organism evidence="3 4">
    <name type="scientific">Roseovarius atlanticus</name>
    <dbReference type="NCBI Taxonomy" id="1641875"/>
    <lineage>
        <taxon>Bacteria</taxon>
        <taxon>Pseudomonadati</taxon>
        <taxon>Pseudomonadota</taxon>
        <taxon>Alphaproteobacteria</taxon>
        <taxon>Rhodobacterales</taxon>
        <taxon>Roseobacteraceae</taxon>
        <taxon>Roseovarius</taxon>
    </lineage>
</organism>
<dbReference type="STRING" id="1641875.XM53_20745"/>
<dbReference type="AlphaFoldDB" id="A0A0T5NNV7"/>
<proteinExistence type="predicted"/>
<comment type="caution">
    <text evidence="3">The sequence shown here is derived from an EMBL/GenBank/DDBJ whole genome shotgun (WGS) entry which is preliminary data.</text>
</comment>
<dbReference type="PATRIC" id="fig|1641875.4.peg.3218"/>
<evidence type="ECO:0000256" key="1">
    <source>
        <dbReference type="SAM" id="MobiDB-lite"/>
    </source>
</evidence>
<dbReference type="PROSITE" id="PS00379">
    <property type="entry name" value="CDP_ALCOHOL_P_TRANSF"/>
    <property type="match status" value="1"/>
</dbReference>
<feature type="chain" id="PRO_5006663758" evidence="2">
    <location>
        <begin position="28"/>
        <end position="97"/>
    </location>
</feature>
<evidence type="ECO:0000313" key="3">
    <source>
        <dbReference type="EMBL" id="KRS10497.1"/>
    </source>
</evidence>
<accession>A0A0T5NNV7</accession>
<protein>
    <submittedName>
        <fullName evidence="3">Uncharacterized protein</fullName>
    </submittedName>
</protein>
<dbReference type="Proteomes" id="UP000051295">
    <property type="component" value="Unassembled WGS sequence"/>
</dbReference>
<evidence type="ECO:0000256" key="2">
    <source>
        <dbReference type="SAM" id="SignalP"/>
    </source>
</evidence>
<name>A0A0T5NNV7_9RHOB</name>
<evidence type="ECO:0000313" key="4">
    <source>
        <dbReference type="Proteomes" id="UP000051295"/>
    </source>
</evidence>
<gene>
    <name evidence="3" type="ORF">XM53_20745</name>
</gene>
<keyword evidence="4" id="KW-1185">Reference proteome</keyword>
<sequence length="97" mass="10947">MMQRFNTFLAAGLSLATITAAPAPSQADEAGAVLRLLNGLIADGYTSRRGDYRGRYWNDDDDDGYRRGRNDDDDDGYRARRWNDDDDDGGRYDDDDD</sequence>
<feature type="compositionally biased region" description="Basic and acidic residues" evidence="1">
    <location>
        <begin position="46"/>
        <end position="83"/>
    </location>
</feature>
<feature type="signal peptide" evidence="2">
    <location>
        <begin position="1"/>
        <end position="27"/>
    </location>
</feature>
<feature type="compositionally biased region" description="Acidic residues" evidence="1">
    <location>
        <begin position="84"/>
        <end position="97"/>
    </location>
</feature>
<dbReference type="EMBL" id="LAXJ01000030">
    <property type="protein sequence ID" value="KRS10497.1"/>
    <property type="molecule type" value="Genomic_DNA"/>
</dbReference>
<reference evidence="3 4" key="1">
    <citation type="submission" date="2015-04" db="EMBL/GenBank/DDBJ databases">
        <title>The draft genome sequence of Roseovarius sp.R12b.</title>
        <authorList>
            <person name="Li G."/>
            <person name="Lai Q."/>
            <person name="Shao Z."/>
            <person name="Yan P."/>
        </authorList>
    </citation>
    <scope>NUCLEOTIDE SEQUENCE [LARGE SCALE GENOMIC DNA]</scope>
    <source>
        <strain evidence="3 4">R12B</strain>
    </source>
</reference>
<dbReference type="InterPro" id="IPR048254">
    <property type="entry name" value="CDP_ALCOHOL_P_TRANSF_CS"/>
</dbReference>